<keyword evidence="4" id="KW-0175">Coiled coil</keyword>
<dbReference type="EMBL" id="JAAZWO010000018">
    <property type="protein sequence ID" value="MBC2398800.1"/>
    <property type="molecule type" value="Genomic_DNA"/>
</dbReference>
<organism evidence="6 7">
    <name type="scientific">Clostridium tetanomorphum</name>
    <dbReference type="NCBI Taxonomy" id="1553"/>
    <lineage>
        <taxon>Bacteria</taxon>
        <taxon>Bacillati</taxon>
        <taxon>Bacillota</taxon>
        <taxon>Clostridia</taxon>
        <taxon>Eubacteriales</taxon>
        <taxon>Clostridiaceae</taxon>
        <taxon>Clostridium</taxon>
    </lineage>
</organism>
<dbReference type="RefSeq" id="WP_035145423.1">
    <property type="nucleotide sequence ID" value="NZ_JAAZWO010000018.1"/>
</dbReference>
<dbReference type="InterPro" id="IPR052021">
    <property type="entry name" value="Type-I_RS_S_subunit"/>
</dbReference>
<evidence type="ECO:0000256" key="1">
    <source>
        <dbReference type="ARBA" id="ARBA00010923"/>
    </source>
</evidence>
<keyword evidence="6" id="KW-0378">Hydrolase</keyword>
<keyword evidence="2" id="KW-0680">Restriction system</keyword>
<reference evidence="6 7" key="1">
    <citation type="submission" date="2020-04" db="EMBL/GenBank/DDBJ databases">
        <title>Genomic insights into acetone-butanol-ethanol (ABE) fermentation by sequencing solventogenic clostridia strains.</title>
        <authorList>
            <person name="Brown S."/>
        </authorList>
    </citation>
    <scope>NUCLEOTIDE SEQUENCE [LARGE SCALE GENOMIC DNA]</scope>
    <source>
        <strain evidence="6 7">DJ011</strain>
    </source>
</reference>
<dbReference type="GO" id="GO:0003677">
    <property type="term" value="F:DNA binding"/>
    <property type="evidence" value="ECO:0007669"/>
    <property type="project" value="UniProtKB-KW"/>
</dbReference>
<dbReference type="AlphaFoldDB" id="A0A923J2K0"/>
<evidence type="ECO:0000313" key="7">
    <source>
        <dbReference type="Proteomes" id="UP000563151"/>
    </source>
</evidence>
<evidence type="ECO:0000256" key="3">
    <source>
        <dbReference type="ARBA" id="ARBA00023125"/>
    </source>
</evidence>
<evidence type="ECO:0000259" key="5">
    <source>
        <dbReference type="Pfam" id="PF01420"/>
    </source>
</evidence>
<dbReference type="Pfam" id="PF01420">
    <property type="entry name" value="Methylase_S"/>
    <property type="match status" value="2"/>
</dbReference>
<comment type="similarity">
    <text evidence="1">Belongs to the type-I restriction system S methylase family.</text>
</comment>
<keyword evidence="3" id="KW-0238">DNA-binding</keyword>
<dbReference type="InterPro" id="IPR000055">
    <property type="entry name" value="Restrct_endonuc_typeI_TRD"/>
</dbReference>
<evidence type="ECO:0000256" key="2">
    <source>
        <dbReference type="ARBA" id="ARBA00022747"/>
    </source>
</evidence>
<proteinExistence type="inferred from homology"/>
<keyword evidence="6" id="KW-0255">Endonuclease</keyword>
<feature type="domain" description="Type I restriction modification DNA specificity" evidence="5">
    <location>
        <begin position="200"/>
        <end position="356"/>
    </location>
</feature>
<dbReference type="Proteomes" id="UP000563151">
    <property type="component" value="Unassembled WGS sequence"/>
</dbReference>
<dbReference type="SUPFAM" id="SSF116734">
    <property type="entry name" value="DNA methylase specificity domain"/>
    <property type="match status" value="2"/>
</dbReference>
<dbReference type="GO" id="GO:0009307">
    <property type="term" value="P:DNA restriction-modification system"/>
    <property type="evidence" value="ECO:0007669"/>
    <property type="project" value="UniProtKB-KW"/>
</dbReference>
<keyword evidence="6" id="KW-0540">Nuclease</keyword>
<evidence type="ECO:0000313" key="6">
    <source>
        <dbReference type="EMBL" id="MBC2398800.1"/>
    </source>
</evidence>
<feature type="coiled-coil region" evidence="4">
    <location>
        <begin position="336"/>
        <end position="367"/>
    </location>
</feature>
<feature type="domain" description="Type I restriction modification DNA specificity" evidence="5">
    <location>
        <begin position="55"/>
        <end position="178"/>
    </location>
</feature>
<comment type="caution">
    <text evidence="6">The sequence shown here is derived from an EMBL/GenBank/DDBJ whole genome shotgun (WGS) entry which is preliminary data.</text>
</comment>
<name>A0A923J2K0_CLOTT</name>
<gene>
    <name evidence="6" type="ORF">HGG79_13605</name>
</gene>
<evidence type="ECO:0000256" key="4">
    <source>
        <dbReference type="SAM" id="Coils"/>
    </source>
</evidence>
<dbReference type="PANTHER" id="PTHR30408">
    <property type="entry name" value="TYPE-1 RESTRICTION ENZYME ECOKI SPECIFICITY PROTEIN"/>
    <property type="match status" value="1"/>
</dbReference>
<dbReference type="PANTHER" id="PTHR30408:SF12">
    <property type="entry name" value="TYPE I RESTRICTION ENZYME MJAVIII SPECIFICITY SUBUNIT"/>
    <property type="match status" value="1"/>
</dbReference>
<protein>
    <submittedName>
        <fullName evidence="6">Restriction endonuclease subunit S</fullName>
    </submittedName>
</protein>
<sequence>MHLVNLKNYIETLESGSRPKGGATNSGIPSLGGEHINSNGGFNIEEKKLKYVPNEYYNLLKKGIIKKNDILIVKDGATTGKVAYVDENFILNKACINEHIFLLRTNEKLYSKYLFYFLYSNRGQQEILKDFRGATVGGISKKFININFHLPSLKDQNKIVEILDISKELIVKRKTQIEALDELVKSRFIEMFGDPITNSKGWEVKLLGEVCDMKAGKNIKACDISEVNSEELYPCYGGNGLRGYVKQYSHEGNIPLIGRQGALCGNVKYAQGKFYATEHAVVTQPKVEMNTYWLYYLLNELDLNRFSTGAAQPGLTVGKLNLVEIPIAPFDMQNEFEKLVNQVDKLKFEMEKSLKELEDNFNSLMQKAFNGELFQ</sequence>
<dbReference type="GO" id="GO:0004519">
    <property type="term" value="F:endonuclease activity"/>
    <property type="evidence" value="ECO:0007669"/>
    <property type="project" value="UniProtKB-KW"/>
</dbReference>
<dbReference type="CDD" id="cd17266">
    <property type="entry name" value="RMtype1_S_Sau1132ORF3780P-TRD2-CR2_like"/>
    <property type="match status" value="1"/>
</dbReference>
<keyword evidence="7" id="KW-1185">Reference proteome</keyword>
<dbReference type="InterPro" id="IPR044946">
    <property type="entry name" value="Restrct_endonuc_typeI_TRD_sf"/>
</dbReference>
<accession>A0A923J2K0</accession>
<dbReference type="Gene3D" id="3.90.220.20">
    <property type="entry name" value="DNA methylase specificity domains"/>
    <property type="match status" value="2"/>
</dbReference>